<dbReference type="Proteomes" id="UP001209229">
    <property type="component" value="Unassembled WGS sequence"/>
</dbReference>
<comment type="caution">
    <text evidence="2">The sequence shown here is derived from an EMBL/GenBank/DDBJ whole genome shotgun (WGS) entry which is preliminary data.</text>
</comment>
<evidence type="ECO:0000313" key="3">
    <source>
        <dbReference type="Proteomes" id="UP001209229"/>
    </source>
</evidence>
<organism evidence="2 3">
    <name type="scientific">Plebeiibacterium sediminum</name>
    <dbReference type="NCBI Taxonomy" id="2992112"/>
    <lineage>
        <taxon>Bacteria</taxon>
        <taxon>Pseudomonadati</taxon>
        <taxon>Bacteroidota</taxon>
        <taxon>Bacteroidia</taxon>
        <taxon>Marinilabiliales</taxon>
        <taxon>Marinilabiliaceae</taxon>
        <taxon>Plebeiibacterium</taxon>
    </lineage>
</organism>
<feature type="transmembrane region" description="Helical" evidence="1">
    <location>
        <begin position="6"/>
        <end position="31"/>
    </location>
</feature>
<keyword evidence="1" id="KW-0472">Membrane</keyword>
<name>A0AAE3SH30_9BACT</name>
<dbReference type="RefSeq" id="WP_301192482.1">
    <property type="nucleotide sequence ID" value="NZ_JAPDPJ010000071.1"/>
</dbReference>
<keyword evidence="3" id="KW-1185">Reference proteome</keyword>
<dbReference type="AlphaFoldDB" id="A0AAE3SH30"/>
<evidence type="ECO:0000256" key="1">
    <source>
        <dbReference type="SAM" id="Phobius"/>
    </source>
</evidence>
<keyword evidence="1" id="KW-0812">Transmembrane</keyword>
<feature type="transmembrane region" description="Helical" evidence="1">
    <location>
        <begin position="84"/>
        <end position="103"/>
    </location>
</feature>
<reference evidence="2" key="1">
    <citation type="submission" date="2022-10" db="EMBL/GenBank/DDBJ databases">
        <authorList>
            <person name="Yu W.X."/>
        </authorList>
    </citation>
    <scope>NUCLEOTIDE SEQUENCE</scope>
    <source>
        <strain evidence="2">AAT</strain>
    </source>
</reference>
<keyword evidence="1" id="KW-1133">Transmembrane helix</keyword>
<accession>A0AAE3SH30</accession>
<evidence type="ECO:0000313" key="2">
    <source>
        <dbReference type="EMBL" id="MCW3788926.1"/>
    </source>
</evidence>
<gene>
    <name evidence="2" type="ORF">OM075_20825</name>
</gene>
<protein>
    <submittedName>
        <fullName evidence="2">Uncharacterized protein</fullName>
    </submittedName>
</protein>
<dbReference type="EMBL" id="JAPDPJ010000071">
    <property type="protein sequence ID" value="MCW3788926.1"/>
    <property type="molecule type" value="Genomic_DNA"/>
</dbReference>
<proteinExistence type="predicted"/>
<feature type="transmembrane region" description="Helical" evidence="1">
    <location>
        <begin position="40"/>
        <end position="64"/>
    </location>
</feature>
<sequence length="125" mass="14109">MNSELIVIALFGILNIFIEGLLWGMMGYVIFKSLRINDKYWILGACVSGLIYFIWDEIITGGLVRKLQLKINNESVSNFIDSDMFTLDFSDLAFSVVALIVGFKISKSIVNKMISKQIIDQSCNN</sequence>